<keyword evidence="3" id="KW-1185">Reference proteome</keyword>
<dbReference type="Proteomes" id="UP000019486">
    <property type="component" value="Unassembled WGS sequence"/>
</dbReference>
<evidence type="ECO:0000313" key="3">
    <source>
        <dbReference type="Proteomes" id="UP000019486"/>
    </source>
</evidence>
<comment type="caution">
    <text evidence="2">The sequence shown here is derived from an EMBL/GenBank/DDBJ whole genome shotgun (WGS) entry which is preliminary data.</text>
</comment>
<reference evidence="2 3" key="1">
    <citation type="submission" date="2013-08" db="EMBL/GenBank/DDBJ databases">
        <title>The genome sequence of Skermanella stibiiresistens.</title>
        <authorList>
            <person name="Zhu W."/>
            <person name="Wang G."/>
        </authorList>
    </citation>
    <scope>NUCLEOTIDE SEQUENCE [LARGE SCALE GENOMIC DNA]</scope>
    <source>
        <strain evidence="2 3">SB22</strain>
    </source>
</reference>
<evidence type="ECO:0000313" key="2">
    <source>
        <dbReference type="EMBL" id="EWY39287.1"/>
    </source>
</evidence>
<sequence>MMVIDFPRIGSMAIEMVNGYVCRDCADVEKAKKGIDPGVQPDADAGRAKTSILAPGPAKDANQPLGSGTIGTVLNILV</sequence>
<dbReference type="EMBL" id="AVFL01000013">
    <property type="protein sequence ID" value="EWY39287.1"/>
    <property type="molecule type" value="Genomic_DNA"/>
</dbReference>
<organism evidence="2 3">
    <name type="scientific">Skermanella stibiiresistens SB22</name>
    <dbReference type="NCBI Taxonomy" id="1385369"/>
    <lineage>
        <taxon>Bacteria</taxon>
        <taxon>Pseudomonadati</taxon>
        <taxon>Pseudomonadota</taxon>
        <taxon>Alphaproteobacteria</taxon>
        <taxon>Rhodospirillales</taxon>
        <taxon>Azospirillaceae</taxon>
        <taxon>Skermanella</taxon>
    </lineage>
</organism>
<evidence type="ECO:0000256" key="1">
    <source>
        <dbReference type="SAM" id="MobiDB-lite"/>
    </source>
</evidence>
<gene>
    <name evidence="2" type="ORF">N825_07440</name>
</gene>
<protein>
    <submittedName>
        <fullName evidence="2">Uncharacterized protein</fullName>
    </submittedName>
</protein>
<accession>W9H3I7</accession>
<feature type="region of interest" description="Disordered" evidence="1">
    <location>
        <begin position="36"/>
        <end position="64"/>
    </location>
</feature>
<proteinExistence type="predicted"/>
<name>W9H3I7_9PROT</name>
<dbReference type="AlphaFoldDB" id="W9H3I7"/>